<organism evidence="1">
    <name type="scientific">marine sediment metagenome</name>
    <dbReference type="NCBI Taxonomy" id="412755"/>
    <lineage>
        <taxon>unclassified sequences</taxon>
        <taxon>metagenomes</taxon>
        <taxon>ecological metagenomes</taxon>
    </lineage>
</organism>
<proteinExistence type="predicted"/>
<reference evidence="1" key="1">
    <citation type="journal article" date="2015" name="Nature">
        <title>Complex archaea that bridge the gap between prokaryotes and eukaryotes.</title>
        <authorList>
            <person name="Spang A."/>
            <person name="Saw J.H."/>
            <person name="Jorgensen S.L."/>
            <person name="Zaremba-Niedzwiedzka K."/>
            <person name="Martijn J."/>
            <person name="Lind A.E."/>
            <person name="van Eijk R."/>
            <person name="Schleper C."/>
            <person name="Guy L."/>
            <person name="Ettema T.J."/>
        </authorList>
    </citation>
    <scope>NUCLEOTIDE SEQUENCE</scope>
</reference>
<gene>
    <name evidence="1" type="ORF">LCGC14_0629230</name>
</gene>
<name>A0A0F9UAT2_9ZZZZ</name>
<accession>A0A0F9UAT2</accession>
<evidence type="ECO:0000313" key="1">
    <source>
        <dbReference type="EMBL" id="KKN50753.1"/>
    </source>
</evidence>
<sequence length="37" mass="4503">LNEQWADEYEDVVMTDAEWEEKRWGLIAQAQYDQRGE</sequence>
<protein>
    <submittedName>
        <fullName evidence="1">Uncharacterized protein</fullName>
    </submittedName>
</protein>
<dbReference type="EMBL" id="LAZR01001096">
    <property type="protein sequence ID" value="KKN50753.1"/>
    <property type="molecule type" value="Genomic_DNA"/>
</dbReference>
<comment type="caution">
    <text evidence="1">The sequence shown here is derived from an EMBL/GenBank/DDBJ whole genome shotgun (WGS) entry which is preliminary data.</text>
</comment>
<feature type="non-terminal residue" evidence="1">
    <location>
        <position position="1"/>
    </location>
</feature>
<dbReference type="AlphaFoldDB" id="A0A0F9UAT2"/>